<proteinExistence type="predicted"/>
<dbReference type="Pfam" id="PF02810">
    <property type="entry name" value="SEC-C"/>
    <property type="match status" value="1"/>
</dbReference>
<comment type="caution">
    <text evidence="2">The sequence shown here is derived from an EMBL/GenBank/DDBJ whole genome shotgun (WGS) entry which is preliminary data.</text>
</comment>
<dbReference type="PANTHER" id="PTHR33747:SF1">
    <property type="entry name" value="ADENYLATE CYCLASE-ASSOCIATED CAP C-TERMINAL DOMAIN-CONTAINING PROTEIN"/>
    <property type="match status" value="1"/>
</dbReference>
<gene>
    <name evidence="2" type="ORF">DD235_07475</name>
</gene>
<dbReference type="InterPro" id="IPR011978">
    <property type="entry name" value="YgfB-like"/>
</dbReference>
<dbReference type="NCBIfam" id="TIGR02292">
    <property type="entry name" value="ygfB_yecA"/>
    <property type="match status" value="1"/>
</dbReference>
<keyword evidence="3" id="KW-1185">Reference proteome</keyword>
<dbReference type="Gene3D" id="3.10.450.50">
    <property type="match status" value="1"/>
</dbReference>
<evidence type="ECO:0000313" key="3">
    <source>
        <dbReference type="Proteomes" id="UP000245212"/>
    </source>
</evidence>
<dbReference type="InterPro" id="IPR004027">
    <property type="entry name" value="SEC_C_motif"/>
</dbReference>
<dbReference type="Proteomes" id="UP000245212">
    <property type="component" value="Unassembled WGS sequence"/>
</dbReference>
<evidence type="ECO:0000256" key="1">
    <source>
        <dbReference type="SAM" id="MobiDB-lite"/>
    </source>
</evidence>
<dbReference type="SUPFAM" id="SSF101327">
    <property type="entry name" value="YgfB-like"/>
    <property type="match status" value="1"/>
</dbReference>
<dbReference type="PANTHER" id="PTHR33747">
    <property type="entry name" value="UPF0225 PROTEIN SCO1677"/>
    <property type="match status" value="1"/>
</dbReference>
<dbReference type="Gene3D" id="1.20.120.740">
    <property type="entry name" value="YgfB uncharacterised protein family UPF0149, PF03695"/>
    <property type="match status" value="1"/>
</dbReference>
<sequence length="235" mass="26090">MQNAPLTQPLADEELDQLDALLAQIGPNSMTLEMVDGYFAALLCSPELVQPSGWLPRIWGKGYSLESEEQFTLATTLLMRHWNAVAASLRAMQDSETPYQPVVQEDDDGVILGNDWAMGFLEGIDTSPAGWDELLDSDDPENPLIPFMILAYENDPDPEMRAKEISPEEREFVLGAMIDGLEAVYNYFEPMRQTGNASREPVRRSEPKTGRNDPCSCGSGRKYKQCCGAATPTQH</sequence>
<evidence type="ECO:0000313" key="2">
    <source>
        <dbReference type="EMBL" id="PWF24257.1"/>
    </source>
</evidence>
<feature type="compositionally biased region" description="Basic and acidic residues" evidence="1">
    <location>
        <begin position="200"/>
        <end position="211"/>
    </location>
</feature>
<protein>
    <submittedName>
        <fullName evidence="2">YecA family protein</fullName>
    </submittedName>
</protein>
<organism evidence="2 3">
    <name type="scientific">Corticimicrobacter populi</name>
    <dbReference type="NCBI Taxonomy" id="2175229"/>
    <lineage>
        <taxon>Bacteria</taxon>
        <taxon>Pseudomonadati</taxon>
        <taxon>Pseudomonadota</taxon>
        <taxon>Betaproteobacteria</taxon>
        <taxon>Burkholderiales</taxon>
        <taxon>Alcaligenaceae</taxon>
        <taxon>Corticimicrobacter</taxon>
    </lineage>
</organism>
<name>A0A2V1K3X5_9BURK</name>
<accession>A0A2V1K3X5</accession>
<dbReference type="AlphaFoldDB" id="A0A2V1K3X5"/>
<reference evidence="3" key="1">
    <citation type="submission" date="2018-05" db="EMBL/GenBank/DDBJ databases">
        <authorList>
            <person name="Li Y."/>
        </authorList>
    </citation>
    <scope>NUCLEOTIDE SEQUENCE [LARGE SCALE GENOMIC DNA]</scope>
    <source>
        <strain evidence="3">3d-2-2</strain>
    </source>
</reference>
<dbReference type="SUPFAM" id="SSF103642">
    <property type="entry name" value="Sec-C motif"/>
    <property type="match status" value="1"/>
</dbReference>
<dbReference type="InterPro" id="IPR036255">
    <property type="entry name" value="YgfB-like_sf"/>
</dbReference>
<dbReference type="EMBL" id="QETA01000002">
    <property type="protein sequence ID" value="PWF24257.1"/>
    <property type="molecule type" value="Genomic_DNA"/>
</dbReference>
<feature type="region of interest" description="Disordered" evidence="1">
    <location>
        <begin position="194"/>
        <end position="217"/>
    </location>
</feature>
<dbReference type="RefSeq" id="WP_109061533.1">
    <property type="nucleotide sequence ID" value="NZ_QETA01000002.1"/>
</dbReference>
<dbReference type="Pfam" id="PF03695">
    <property type="entry name" value="UPF0149"/>
    <property type="match status" value="1"/>
</dbReference>